<keyword evidence="1" id="KW-0472">Membrane</keyword>
<protein>
    <submittedName>
        <fullName evidence="2">Uncharacterized protein</fullName>
    </submittedName>
</protein>
<dbReference type="RefSeq" id="WP_241442045.1">
    <property type="nucleotide sequence ID" value="NZ_CP127225.1"/>
</dbReference>
<evidence type="ECO:0000256" key="1">
    <source>
        <dbReference type="SAM" id="Phobius"/>
    </source>
</evidence>
<reference evidence="2 3" key="1">
    <citation type="submission" date="2023-05" db="EMBL/GenBank/DDBJ databases">
        <title>Complete Genome Resource of Xanthomonas oryzae pv. leersiae Strain YNJC Isolated From Plateau Japonica Rice in Southwest China.</title>
        <authorList>
            <person name="Aa X."/>
            <person name="Mei L."/>
            <person name="Liu P."/>
            <person name="Yang Y."/>
            <person name="Tang C."/>
            <person name="Zhang F."/>
            <person name="Dong C."/>
            <person name="Wang B."/>
            <person name="Chen X."/>
            <person name="Dai L."/>
        </authorList>
    </citation>
    <scope>NUCLEOTIDE SEQUENCE [LARGE SCALE GENOMIC DNA]</scope>
    <source>
        <strain evidence="2 3">YNJC</strain>
    </source>
</reference>
<sequence>MLEGFIQLVAELLIELGLHWVAASFERGPSPALAAVGYAILGALLGGVSLWLLPQHLTATHGARLTALVIAPLAAGGLMAALGAWRARRGDPVFRIDRFSYGYLFALCFALMRYFVAT</sequence>
<feature type="transmembrane region" description="Helical" evidence="1">
    <location>
        <begin position="32"/>
        <end position="53"/>
    </location>
</feature>
<evidence type="ECO:0000313" key="2">
    <source>
        <dbReference type="EMBL" id="WIX07995.1"/>
    </source>
</evidence>
<dbReference type="Proteomes" id="UP001228059">
    <property type="component" value="Chromosome"/>
</dbReference>
<feature type="transmembrane region" description="Helical" evidence="1">
    <location>
        <begin position="65"/>
        <end position="87"/>
    </location>
</feature>
<gene>
    <name evidence="2" type="ORF">QN060_08435</name>
</gene>
<evidence type="ECO:0000313" key="3">
    <source>
        <dbReference type="Proteomes" id="UP001228059"/>
    </source>
</evidence>
<organism evidence="2 3">
    <name type="scientific">Xanthomonas oryzae pv. leersiae</name>
    <dbReference type="NCBI Taxonomy" id="3112258"/>
    <lineage>
        <taxon>Bacteria</taxon>
        <taxon>Pseudomonadati</taxon>
        <taxon>Pseudomonadota</taxon>
        <taxon>Gammaproteobacteria</taxon>
        <taxon>Lysobacterales</taxon>
        <taxon>Lysobacteraceae</taxon>
        <taxon>Xanthomonas</taxon>
    </lineage>
</organism>
<keyword evidence="1" id="KW-0812">Transmembrane</keyword>
<accession>A0AAJ6KQ52</accession>
<dbReference type="AlphaFoldDB" id="A0AAJ6KQ52"/>
<proteinExistence type="predicted"/>
<feature type="transmembrane region" description="Helical" evidence="1">
    <location>
        <begin position="99"/>
        <end position="116"/>
    </location>
</feature>
<dbReference type="EMBL" id="CP127225">
    <property type="protein sequence ID" value="WIX07995.1"/>
    <property type="molecule type" value="Genomic_DNA"/>
</dbReference>
<name>A0AAJ6KQ52_9XANT</name>
<keyword evidence="1" id="KW-1133">Transmembrane helix</keyword>